<dbReference type="GO" id="GO:0005524">
    <property type="term" value="F:ATP binding"/>
    <property type="evidence" value="ECO:0007669"/>
    <property type="project" value="UniProtKB-KW"/>
</dbReference>
<dbReference type="SUPFAM" id="SSF140990">
    <property type="entry name" value="FtsH protease domain-like"/>
    <property type="match status" value="1"/>
</dbReference>
<dbReference type="EMBL" id="QSBY01000010">
    <property type="protein sequence ID" value="RHW69913.1"/>
    <property type="molecule type" value="Genomic_DNA"/>
</dbReference>
<evidence type="ECO:0000256" key="4">
    <source>
        <dbReference type="ARBA" id="ARBA00022833"/>
    </source>
</evidence>
<dbReference type="InterPro" id="IPR050928">
    <property type="entry name" value="ATP-dep_Zn_Metalloprotease"/>
</dbReference>
<evidence type="ECO:0000256" key="2">
    <source>
        <dbReference type="ARBA" id="ARBA00022723"/>
    </source>
</evidence>
<dbReference type="GO" id="GO:0004176">
    <property type="term" value="F:ATP-dependent peptidase activity"/>
    <property type="evidence" value="ECO:0007669"/>
    <property type="project" value="InterPro"/>
</dbReference>
<evidence type="ECO:0000256" key="5">
    <source>
        <dbReference type="ARBA" id="ARBA00022840"/>
    </source>
</evidence>
<keyword evidence="6" id="KW-0378">Hydrolase</keyword>
<keyword evidence="6" id="KW-0482">Metalloprotease</keyword>
<keyword evidence="5" id="KW-0067">ATP-binding</keyword>
<reference evidence="8 9" key="1">
    <citation type="submission" date="2018-09" db="EMBL/GenBank/DDBJ databases">
        <title>whole genome sequence of T. equiperdum IVM-t1 strain.</title>
        <authorList>
            <person name="Suganuma K."/>
        </authorList>
    </citation>
    <scope>NUCLEOTIDE SEQUENCE [LARGE SCALE GENOMIC DNA]</scope>
    <source>
        <strain evidence="8 9">IVM-t1</strain>
    </source>
</reference>
<dbReference type="PANTHER" id="PTHR43655">
    <property type="entry name" value="ATP-DEPENDENT PROTEASE"/>
    <property type="match status" value="1"/>
</dbReference>
<keyword evidence="2" id="KW-0479">Metal-binding</keyword>
<keyword evidence="3" id="KW-0547">Nucleotide-binding</keyword>
<dbReference type="Pfam" id="PF01434">
    <property type="entry name" value="Peptidase_M41"/>
    <property type="match status" value="1"/>
</dbReference>
<dbReference type="GO" id="GO:0046872">
    <property type="term" value="F:metal ion binding"/>
    <property type="evidence" value="ECO:0007669"/>
    <property type="project" value="UniProtKB-KW"/>
</dbReference>
<dbReference type="PANTHER" id="PTHR43655:SF36">
    <property type="entry name" value="ZINC METALLOPEPTIDASE, PUTATIVE-RELATED"/>
    <property type="match status" value="1"/>
</dbReference>
<feature type="domain" description="Peptidase M41" evidence="7">
    <location>
        <begin position="3"/>
        <end position="75"/>
    </location>
</feature>
<gene>
    <name evidence="8" type="ORF">DPX39_100169400</name>
</gene>
<dbReference type="InterPro" id="IPR000642">
    <property type="entry name" value="Peptidase_M41"/>
</dbReference>
<evidence type="ECO:0000256" key="1">
    <source>
        <dbReference type="ARBA" id="ARBA00001947"/>
    </source>
</evidence>
<dbReference type="AlphaFoldDB" id="A0A3L6KZZ1"/>
<dbReference type="InterPro" id="IPR037219">
    <property type="entry name" value="Peptidase_M41-like"/>
</dbReference>
<evidence type="ECO:0000256" key="6">
    <source>
        <dbReference type="ARBA" id="ARBA00023049"/>
    </source>
</evidence>
<keyword evidence="6" id="KW-0645">Protease</keyword>
<dbReference type="GO" id="GO:0034982">
    <property type="term" value="P:mitochondrial protein processing"/>
    <property type="evidence" value="ECO:0007669"/>
    <property type="project" value="TreeGrafter"/>
</dbReference>
<comment type="cofactor">
    <cofactor evidence="1">
        <name>Zn(2+)</name>
        <dbReference type="ChEBI" id="CHEBI:29105"/>
    </cofactor>
</comment>
<keyword evidence="4" id="KW-0862">Zinc</keyword>
<evidence type="ECO:0000256" key="3">
    <source>
        <dbReference type="ARBA" id="ARBA00022741"/>
    </source>
</evidence>
<dbReference type="Proteomes" id="UP000266743">
    <property type="component" value="Chromosome 10"/>
</dbReference>
<sequence length="118" mass="12981">MTDAALRRVALHESGHALVAWLLPQQPDVVKLSVTPRGCAAGFTQQLGREALDMPTDLSLFTDLCVLLAGRLAEPRATTDSQRGHRTTINAPRKLPYSSFFHSACLKALGYLHTNRRD</sequence>
<evidence type="ECO:0000259" key="7">
    <source>
        <dbReference type="Pfam" id="PF01434"/>
    </source>
</evidence>
<comment type="caution">
    <text evidence="8">The sequence shown here is derived from an EMBL/GenBank/DDBJ whole genome shotgun (WGS) entry which is preliminary data.</text>
</comment>
<dbReference type="GO" id="GO:0005745">
    <property type="term" value="C:m-AAA complex"/>
    <property type="evidence" value="ECO:0007669"/>
    <property type="project" value="TreeGrafter"/>
</dbReference>
<name>A0A3L6KZZ1_9TRYP</name>
<organism evidence="8 9">
    <name type="scientific">Trypanosoma brucei equiperdum</name>
    <dbReference type="NCBI Taxonomy" id="630700"/>
    <lineage>
        <taxon>Eukaryota</taxon>
        <taxon>Discoba</taxon>
        <taxon>Euglenozoa</taxon>
        <taxon>Kinetoplastea</taxon>
        <taxon>Metakinetoplastina</taxon>
        <taxon>Trypanosomatida</taxon>
        <taxon>Trypanosomatidae</taxon>
        <taxon>Trypanosoma</taxon>
    </lineage>
</organism>
<dbReference type="Gene3D" id="1.20.58.760">
    <property type="entry name" value="Peptidase M41"/>
    <property type="match status" value="1"/>
</dbReference>
<protein>
    <submittedName>
        <fullName evidence="8">Peptidase family M41</fullName>
    </submittedName>
</protein>
<evidence type="ECO:0000313" key="8">
    <source>
        <dbReference type="EMBL" id="RHW69913.1"/>
    </source>
</evidence>
<dbReference type="GO" id="GO:0004222">
    <property type="term" value="F:metalloendopeptidase activity"/>
    <property type="evidence" value="ECO:0007669"/>
    <property type="project" value="InterPro"/>
</dbReference>
<accession>A0A3L6KZZ1</accession>
<proteinExistence type="predicted"/>
<evidence type="ECO:0000313" key="9">
    <source>
        <dbReference type="Proteomes" id="UP000266743"/>
    </source>
</evidence>